<feature type="chain" id="PRO_5047179220" evidence="2">
    <location>
        <begin position="24"/>
        <end position="119"/>
    </location>
</feature>
<reference evidence="3 4" key="1">
    <citation type="submission" date="2023-07" db="EMBL/GenBank/DDBJ databases">
        <title>Sorghum-associated microbial communities from plants grown in Nebraska, USA.</title>
        <authorList>
            <person name="Schachtman D."/>
        </authorList>
    </citation>
    <scope>NUCLEOTIDE SEQUENCE [LARGE SCALE GENOMIC DNA]</scope>
    <source>
        <strain evidence="3 4">BE240</strain>
    </source>
</reference>
<proteinExistence type="predicted"/>
<keyword evidence="2" id="KW-0732">Signal</keyword>
<accession>A0ABU1VBX8</accession>
<feature type="compositionally biased region" description="Low complexity" evidence="1">
    <location>
        <begin position="29"/>
        <end position="58"/>
    </location>
</feature>
<protein>
    <submittedName>
        <fullName evidence="3">Uncharacterized protein</fullName>
    </submittedName>
</protein>
<dbReference type="Proteomes" id="UP001265550">
    <property type="component" value="Unassembled WGS sequence"/>
</dbReference>
<evidence type="ECO:0000313" key="4">
    <source>
        <dbReference type="Proteomes" id="UP001265550"/>
    </source>
</evidence>
<dbReference type="EMBL" id="JAVDWE010000006">
    <property type="protein sequence ID" value="MDR7094723.1"/>
    <property type="molecule type" value="Genomic_DNA"/>
</dbReference>
<gene>
    <name evidence="3" type="ORF">J2X09_002466</name>
</gene>
<comment type="caution">
    <text evidence="3">The sequence shown here is derived from an EMBL/GenBank/DDBJ whole genome shotgun (WGS) entry which is preliminary data.</text>
</comment>
<name>A0ABU1VBX8_9BURK</name>
<sequence>MKQPLGVIVTAALVGLAPFTIGATERSTTNKAAPAKTRPAAAKPVTAKPAPATPAPSADHSGPGGDTVVHGFFQGWANGMNRGARAIGLDKDPLEGRLPGGKGIQRRTNEGPFDNDPTR</sequence>
<feature type="region of interest" description="Disordered" evidence="1">
    <location>
        <begin position="87"/>
        <end position="119"/>
    </location>
</feature>
<dbReference type="RefSeq" id="WP_204733808.1">
    <property type="nucleotide sequence ID" value="NZ_JAVDWE010000006.1"/>
</dbReference>
<evidence type="ECO:0000313" key="3">
    <source>
        <dbReference type="EMBL" id="MDR7094723.1"/>
    </source>
</evidence>
<feature type="signal peptide" evidence="2">
    <location>
        <begin position="1"/>
        <end position="23"/>
    </location>
</feature>
<evidence type="ECO:0000256" key="2">
    <source>
        <dbReference type="SAM" id="SignalP"/>
    </source>
</evidence>
<feature type="region of interest" description="Disordered" evidence="1">
    <location>
        <begin position="20"/>
        <end position="72"/>
    </location>
</feature>
<evidence type="ECO:0000256" key="1">
    <source>
        <dbReference type="SAM" id="MobiDB-lite"/>
    </source>
</evidence>
<keyword evidence="4" id="KW-1185">Reference proteome</keyword>
<organism evidence="3 4">
    <name type="scientific">Hydrogenophaga laconesensis</name>
    <dbReference type="NCBI Taxonomy" id="1805971"/>
    <lineage>
        <taxon>Bacteria</taxon>
        <taxon>Pseudomonadati</taxon>
        <taxon>Pseudomonadota</taxon>
        <taxon>Betaproteobacteria</taxon>
        <taxon>Burkholderiales</taxon>
        <taxon>Comamonadaceae</taxon>
        <taxon>Hydrogenophaga</taxon>
    </lineage>
</organism>